<feature type="region of interest" description="Disordered" evidence="1">
    <location>
        <begin position="1"/>
        <end position="20"/>
    </location>
</feature>
<keyword evidence="3" id="KW-1185">Reference proteome</keyword>
<evidence type="ECO:0000313" key="2">
    <source>
        <dbReference type="EMBL" id="CAI9537097.1"/>
    </source>
</evidence>
<evidence type="ECO:0000313" key="3">
    <source>
        <dbReference type="Proteomes" id="UP001162483"/>
    </source>
</evidence>
<protein>
    <submittedName>
        <fullName evidence="2">Uncharacterized protein</fullName>
    </submittedName>
</protein>
<name>A0ABN9AP01_9NEOB</name>
<feature type="non-terminal residue" evidence="2">
    <location>
        <position position="47"/>
    </location>
</feature>
<accession>A0ABN9AP01</accession>
<evidence type="ECO:0000256" key="1">
    <source>
        <dbReference type="SAM" id="MobiDB-lite"/>
    </source>
</evidence>
<organism evidence="2 3">
    <name type="scientific">Staurois parvus</name>
    <dbReference type="NCBI Taxonomy" id="386267"/>
    <lineage>
        <taxon>Eukaryota</taxon>
        <taxon>Metazoa</taxon>
        <taxon>Chordata</taxon>
        <taxon>Craniata</taxon>
        <taxon>Vertebrata</taxon>
        <taxon>Euteleostomi</taxon>
        <taxon>Amphibia</taxon>
        <taxon>Batrachia</taxon>
        <taxon>Anura</taxon>
        <taxon>Neobatrachia</taxon>
        <taxon>Ranoidea</taxon>
        <taxon>Ranidae</taxon>
        <taxon>Staurois</taxon>
    </lineage>
</organism>
<comment type="caution">
    <text evidence="2">The sequence shown here is derived from an EMBL/GenBank/DDBJ whole genome shotgun (WGS) entry which is preliminary data.</text>
</comment>
<dbReference type="EMBL" id="CATNWA010000480">
    <property type="protein sequence ID" value="CAI9537097.1"/>
    <property type="molecule type" value="Genomic_DNA"/>
</dbReference>
<gene>
    <name evidence="2" type="ORF">SPARVUS_LOCUS1152110</name>
</gene>
<sequence length="47" mass="4992">MGHYSSPPIKVTQRRNAKDGLVRKGGGILWRARGGGWKNSLEGKGGG</sequence>
<proteinExistence type="predicted"/>
<dbReference type="Proteomes" id="UP001162483">
    <property type="component" value="Unassembled WGS sequence"/>
</dbReference>
<reference evidence="2" key="1">
    <citation type="submission" date="2023-05" db="EMBL/GenBank/DDBJ databases">
        <authorList>
            <person name="Stuckert A."/>
        </authorList>
    </citation>
    <scope>NUCLEOTIDE SEQUENCE</scope>
</reference>